<name>A0ABD1IGV0_SALDI</name>
<reference evidence="1 2" key="1">
    <citation type="submission" date="2024-06" db="EMBL/GenBank/DDBJ databases">
        <title>A chromosome level genome sequence of Diviner's sage (Salvia divinorum).</title>
        <authorList>
            <person name="Ford S.A."/>
            <person name="Ro D.-K."/>
            <person name="Ness R.W."/>
            <person name="Phillips M.A."/>
        </authorList>
    </citation>
    <scope>NUCLEOTIDE SEQUENCE [LARGE SCALE GENOMIC DNA]</scope>
    <source>
        <strain evidence="1">SAF-2024a</strain>
        <tissue evidence="1">Leaf</tissue>
    </source>
</reference>
<keyword evidence="2" id="KW-1185">Reference proteome</keyword>
<accession>A0ABD1IGV0</accession>
<evidence type="ECO:0000313" key="2">
    <source>
        <dbReference type="Proteomes" id="UP001567538"/>
    </source>
</evidence>
<gene>
    <name evidence="1" type="ORF">AAHA92_03361</name>
</gene>
<dbReference type="AlphaFoldDB" id="A0ABD1IGV0"/>
<sequence>MTTYLNKSYKIKLGVTLRPKILTNKQPNSGKVDVYGGSPQTINYHFLRQTLQENCEESNVEKWRMIFENFGKRKRLSSDGGEC</sequence>
<proteinExistence type="predicted"/>
<organism evidence="1 2">
    <name type="scientific">Salvia divinorum</name>
    <name type="common">Maria pastora</name>
    <name type="synonym">Diviner's sage</name>
    <dbReference type="NCBI Taxonomy" id="28513"/>
    <lineage>
        <taxon>Eukaryota</taxon>
        <taxon>Viridiplantae</taxon>
        <taxon>Streptophyta</taxon>
        <taxon>Embryophyta</taxon>
        <taxon>Tracheophyta</taxon>
        <taxon>Spermatophyta</taxon>
        <taxon>Magnoliopsida</taxon>
        <taxon>eudicotyledons</taxon>
        <taxon>Gunneridae</taxon>
        <taxon>Pentapetalae</taxon>
        <taxon>asterids</taxon>
        <taxon>lamiids</taxon>
        <taxon>Lamiales</taxon>
        <taxon>Lamiaceae</taxon>
        <taxon>Nepetoideae</taxon>
        <taxon>Mentheae</taxon>
        <taxon>Salviinae</taxon>
        <taxon>Salvia</taxon>
        <taxon>Salvia subgen. Calosphace</taxon>
    </lineage>
</organism>
<dbReference type="Proteomes" id="UP001567538">
    <property type="component" value="Unassembled WGS sequence"/>
</dbReference>
<comment type="caution">
    <text evidence="1">The sequence shown here is derived from an EMBL/GenBank/DDBJ whole genome shotgun (WGS) entry which is preliminary data.</text>
</comment>
<protein>
    <submittedName>
        <fullName evidence="1">Uncharacterized protein</fullName>
    </submittedName>
</protein>
<dbReference type="EMBL" id="JBEAFC010000002">
    <property type="protein sequence ID" value="KAL1567943.1"/>
    <property type="molecule type" value="Genomic_DNA"/>
</dbReference>
<evidence type="ECO:0000313" key="1">
    <source>
        <dbReference type="EMBL" id="KAL1567943.1"/>
    </source>
</evidence>